<comment type="caution">
    <text evidence="3">The sequence shown here is derived from an EMBL/GenBank/DDBJ whole genome shotgun (WGS) entry which is preliminary data.</text>
</comment>
<evidence type="ECO:0000259" key="2">
    <source>
        <dbReference type="Pfam" id="PF00425"/>
    </source>
</evidence>
<evidence type="ECO:0000256" key="1">
    <source>
        <dbReference type="SAM" id="MobiDB-lite"/>
    </source>
</evidence>
<dbReference type="Gene3D" id="3.60.120.10">
    <property type="entry name" value="Anthranilate synthase"/>
    <property type="match status" value="1"/>
</dbReference>
<accession>A0ABP5QE07</accession>
<dbReference type="EMBL" id="BAAAQY010000004">
    <property type="protein sequence ID" value="GAA2232992.1"/>
    <property type="molecule type" value="Genomic_DNA"/>
</dbReference>
<organism evidence="3 4">
    <name type="scientific">Herbiconiux moechotypicola</name>
    <dbReference type="NCBI Taxonomy" id="637393"/>
    <lineage>
        <taxon>Bacteria</taxon>
        <taxon>Bacillati</taxon>
        <taxon>Actinomycetota</taxon>
        <taxon>Actinomycetes</taxon>
        <taxon>Micrococcales</taxon>
        <taxon>Microbacteriaceae</taxon>
        <taxon>Herbiconiux</taxon>
    </lineage>
</organism>
<keyword evidence="4" id="KW-1185">Reference proteome</keyword>
<feature type="region of interest" description="Disordered" evidence="1">
    <location>
        <begin position="287"/>
        <end position="309"/>
    </location>
</feature>
<evidence type="ECO:0000313" key="4">
    <source>
        <dbReference type="Proteomes" id="UP001500929"/>
    </source>
</evidence>
<feature type="domain" description="Chorismate-utilising enzyme C-terminal" evidence="2">
    <location>
        <begin position="213"/>
        <end position="466"/>
    </location>
</feature>
<reference evidence="4" key="1">
    <citation type="journal article" date="2019" name="Int. J. Syst. Evol. Microbiol.">
        <title>The Global Catalogue of Microorganisms (GCM) 10K type strain sequencing project: providing services to taxonomists for standard genome sequencing and annotation.</title>
        <authorList>
            <consortium name="The Broad Institute Genomics Platform"/>
            <consortium name="The Broad Institute Genome Sequencing Center for Infectious Disease"/>
            <person name="Wu L."/>
            <person name="Ma J."/>
        </authorList>
    </citation>
    <scope>NUCLEOTIDE SEQUENCE [LARGE SCALE GENOMIC DNA]</scope>
    <source>
        <strain evidence="4">JCM 16117</strain>
    </source>
</reference>
<dbReference type="PANTHER" id="PTHR11236">
    <property type="entry name" value="AMINOBENZOATE/ANTHRANILATE SYNTHASE"/>
    <property type="match status" value="1"/>
</dbReference>
<protein>
    <recommendedName>
        <fullName evidence="2">Chorismate-utilising enzyme C-terminal domain-containing protein</fullName>
    </recommendedName>
</protein>
<dbReference type="PRINTS" id="PR00095">
    <property type="entry name" value="ANTSNTHASEI"/>
</dbReference>
<dbReference type="Proteomes" id="UP001500929">
    <property type="component" value="Unassembled WGS sequence"/>
</dbReference>
<dbReference type="InterPro" id="IPR005801">
    <property type="entry name" value="ADC_synthase"/>
</dbReference>
<sequence length="495" mass="52443">MPQCPFRRRVTNYASTVPAPLLRRTLSGRHDAAAVFDALYSRSVNAFWLDGGAHASSGMSYLGDSERVLEAVSWEALLDGIGIERGEGGPGILSPYSAASAPRFALGWVGWLGYELGVLGDVPSPGARASVTPVATMMRVDRAVEIDHTTGATTLLALDRTGARSWLDTTTRILASLSASSGRTRSLSDTEATDRAHSIAGGAREVRMRHGFDEYAALVEECREVIRAGEAYQLCLTNAFEVEGGFDPVEVHRRLRASSPTAHGGLVRAGDTALVSASPEQFLTVSPSGVVTTRPVKGTRRRDPDPRRDRELAAELAASDKEQAENLMIVDLMRNDLARVCELGSVGVTRLLEVESLPQVHQLVSTVEGRLREGLGAVDALAACFPAGSMTGAPKLSAMEHLARLEGAPRGVYSGAFGYLSDDGSAEFSMVIRSIVVTPGRATVGAGGGITILSDPVAEVEETRLKAAAPLAALGAEVPPWPAPRIRSPREHGGF</sequence>
<dbReference type="PANTHER" id="PTHR11236:SF18">
    <property type="entry name" value="AMINODEOXYCHORISMATE SYNTHASE"/>
    <property type="match status" value="1"/>
</dbReference>
<dbReference type="SUPFAM" id="SSF56322">
    <property type="entry name" value="ADC synthase"/>
    <property type="match status" value="1"/>
</dbReference>
<dbReference type="InterPro" id="IPR019999">
    <property type="entry name" value="Anth_synth_I-like"/>
</dbReference>
<gene>
    <name evidence="3" type="ORF">GCM10009851_17550</name>
</gene>
<name>A0ABP5QE07_9MICO</name>
<proteinExistence type="predicted"/>
<dbReference type="InterPro" id="IPR015890">
    <property type="entry name" value="Chorismate_C"/>
</dbReference>
<evidence type="ECO:0000313" key="3">
    <source>
        <dbReference type="EMBL" id="GAA2232992.1"/>
    </source>
</evidence>
<dbReference type="Pfam" id="PF00425">
    <property type="entry name" value="Chorismate_bind"/>
    <property type="match status" value="1"/>
</dbReference>